<reference evidence="1" key="1">
    <citation type="journal article" date="2015" name="Proc. Natl. Acad. Sci. U.S.A.">
        <title>Networks of energetic and metabolic interactions define dynamics in microbial communities.</title>
        <authorList>
            <person name="Embree M."/>
            <person name="Liu J.K."/>
            <person name="Al-Bassam M.M."/>
            <person name="Zengler K."/>
        </authorList>
    </citation>
    <scope>NUCLEOTIDE SEQUENCE</scope>
</reference>
<gene>
    <name evidence="1" type="ORF">ASZ90_015643</name>
</gene>
<protein>
    <submittedName>
        <fullName evidence="1">Uncharacterized protein</fullName>
    </submittedName>
</protein>
<proteinExistence type="predicted"/>
<comment type="caution">
    <text evidence="1">The sequence shown here is derived from an EMBL/GenBank/DDBJ whole genome shotgun (WGS) entry which is preliminary data.</text>
</comment>
<evidence type="ECO:0000313" key="1">
    <source>
        <dbReference type="EMBL" id="KUG14720.1"/>
    </source>
</evidence>
<organism evidence="1">
    <name type="scientific">hydrocarbon metagenome</name>
    <dbReference type="NCBI Taxonomy" id="938273"/>
    <lineage>
        <taxon>unclassified sequences</taxon>
        <taxon>metagenomes</taxon>
        <taxon>ecological metagenomes</taxon>
    </lineage>
</organism>
<sequence length="126" mass="14047">MPATERTGTAPATYHHRVRAAEAMAFSLLCKRGYSVIRSMRYSSAVHLVAWCDWSRPLFVHVKRTRLDVAGAIAVSALWRDDIAALQAIPRWDGGSVQLWLYGGPRGWRFFEVLPGGITEVDGYVA</sequence>
<dbReference type="AlphaFoldDB" id="A0A0W8F1F4"/>
<name>A0A0W8F1F4_9ZZZZ</name>
<accession>A0A0W8F1F4</accession>
<dbReference type="EMBL" id="LNQE01001627">
    <property type="protein sequence ID" value="KUG14720.1"/>
    <property type="molecule type" value="Genomic_DNA"/>
</dbReference>